<evidence type="ECO:0000256" key="1">
    <source>
        <dbReference type="SAM" id="MobiDB-lite"/>
    </source>
</evidence>
<feature type="chain" id="PRO_5038822947" description="DUF6993 domain-containing protein" evidence="2">
    <location>
        <begin position="23"/>
        <end position="154"/>
    </location>
</feature>
<feature type="signal peptide" evidence="2">
    <location>
        <begin position="1"/>
        <end position="22"/>
    </location>
</feature>
<protein>
    <recommendedName>
        <fullName evidence="3">DUF6993 domain-containing protein</fullName>
    </recommendedName>
</protein>
<proteinExistence type="predicted"/>
<dbReference type="Proteomes" id="UP000617531">
    <property type="component" value="Unassembled WGS sequence"/>
</dbReference>
<evidence type="ECO:0000256" key="2">
    <source>
        <dbReference type="SAM" id="SignalP"/>
    </source>
</evidence>
<evidence type="ECO:0000313" key="4">
    <source>
        <dbReference type="EMBL" id="GHF17406.1"/>
    </source>
</evidence>
<organism evidence="4 5">
    <name type="scientific">Pseudolysinimonas yzui</name>
    <dbReference type="NCBI Taxonomy" id="2708254"/>
    <lineage>
        <taxon>Bacteria</taxon>
        <taxon>Bacillati</taxon>
        <taxon>Actinomycetota</taxon>
        <taxon>Actinomycetes</taxon>
        <taxon>Micrococcales</taxon>
        <taxon>Microbacteriaceae</taxon>
        <taxon>Pseudolysinimonas</taxon>
    </lineage>
</organism>
<evidence type="ECO:0000259" key="3">
    <source>
        <dbReference type="Pfam" id="PF22504"/>
    </source>
</evidence>
<sequence>MPSSLLRAGAVAALAVLTLTLAGCVETPTPTPTPTSTSGETAAPVDPEIDLEGSADDNRAYFDQVNADLIAAGGALDGRAFIDNLVAAGYPKADMEVTPDRTAINGAADNIQFSIRLNGTCLIGQYGNIGYASTTADLLSTGRCLVGTTRPIDW</sequence>
<keyword evidence="2" id="KW-0732">Signal</keyword>
<dbReference type="InterPro" id="IPR054262">
    <property type="entry name" value="DUF6993"/>
</dbReference>
<comment type="caution">
    <text evidence="4">The sequence shown here is derived from an EMBL/GenBank/DDBJ whole genome shotgun (WGS) entry which is preliminary data.</text>
</comment>
<evidence type="ECO:0000313" key="5">
    <source>
        <dbReference type="Proteomes" id="UP000617531"/>
    </source>
</evidence>
<feature type="compositionally biased region" description="Low complexity" evidence="1">
    <location>
        <begin position="25"/>
        <end position="44"/>
    </location>
</feature>
<dbReference type="Pfam" id="PF22504">
    <property type="entry name" value="DUF6993"/>
    <property type="match status" value="1"/>
</dbReference>
<feature type="domain" description="DUF6993" evidence="3">
    <location>
        <begin position="67"/>
        <end position="148"/>
    </location>
</feature>
<reference evidence="4" key="1">
    <citation type="journal article" date="2014" name="Int. J. Syst. Evol. Microbiol.">
        <title>Complete genome sequence of Corynebacterium casei LMG S-19264T (=DSM 44701T), isolated from a smear-ripened cheese.</title>
        <authorList>
            <consortium name="US DOE Joint Genome Institute (JGI-PGF)"/>
            <person name="Walter F."/>
            <person name="Albersmeier A."/>
            <person name="Kalinowski J."/>
            <person name="Ruckert C."/>
        </authorList>
    </citation>
    <scope>NUCLEOTIDE SEQUENCE</scope>
    <source>
        <strain evidence="4">CGMCC 1.16548</strain>
    </source>
</reference>
<dbReference type="AlphaFoldDB" id="A0A8J3GQT0"/>
<dbReference type="PROSITE" id="PS51257">
    <property type="entry name" value="PROKAR_LIPOPROTEIN"/>
    <property type="match status" value="1"/>
</dbReference>
<keyword evidence="5" id="KW-1185">Reference proteome</keyword>
<feature type="region of interest" description="Disordered" evidence="1">
    <location>
        <begin position="25"/>
        <end position="48"/>
    </location>
</feature>
<gene>
    <name evidence="4" type="ORF">GCM10011600_17730</name>
</gene>
<dbReference type="RefSeq" id="WP_191283131.1">
    <property type="nucleotide sequence ID" value="NZ_BNAI01000003.1"/>
</dbReference>
<accession>A0A8J3GQT0</accession>
<reference evidence="4" key="2">
    <citation type="submission" date="2020-09" db="EMBL/GenBank/DDBJ databases">
        <authorList>
            <person name="Sun Q."/>
            <person name="Zhou Y."/>
        </authorList>
    </citation>
    <scope>NUCLEOTIDE SEQUENCE</scope>
    <source>
        <strain evidence="4">CGMCC 1.16548</strain>
    </source>
</reference>
<dbReference type="EMBL" id="BNAI01000003">
    <property type="protein sequence ID" value="GHF17406.1"/>
    <property type="molecule type" value="Genomic_DNA"/>
</dbReference>
<name>A0A8J3GQT0_9MICO</name>